<feature type="region of interest" description="Disordered" evidence="1">
    <location>
        <begin position="149"/>
        <end position="187"/>
    </location>
</feature>
<reference evidence="2 3" key="1">
    <citation type="submission" date="2024-03" db="EMBL/GenBank/DDBJ databases">
        <authorList>
            <person name="Martinez-Hernandez J."/>
        </authorList>
    </citation>
    <scope>NUCLEOTIDE SEQUENCE [LARGE SCALE GENOMIC DNA]</scope>
</reference>
<feature type="compositionally biased region" description="Acidic residues" evidence="1">
    <location>
        <begin position="76"/>
        <end position="92"/>
    </location>
</feature>
<dbReference type="PANTHER" id="PTHR33929:SF1">
    <property type="entry name" value="MEMBRANE-ASSOCIATED KINASE REGULATOR 2-RELATED"/>
    <property type="match status" value="1"/>
</dbReference>
<evidence type="ECO:0000256" key="1">
    <source>
        <dbReference type="SAM" id="MobiDB-lite"/>
    </source>
</evidence>
<dbReference type="InterPro" id="IPR039619">
    <property type="entry name" value="MAKR2/5"/>
</dbReference>
<protein>
    <recommendedName>
        <fullName evidence="4">Membrane-associated kinase regulator 2</fullName>
    </recommendedName>
</protein>
<sequence length="267" mass="29862">MEAFTLLKYWRGAAGLRVLSPSTTTTTTILTAADVDYDADDDGPFFDIEFTLPNDAKDGTHNHHNEEHEEFKLVHDDDDDDDDVDNDDDDVDPSSLQPNPKPHHLNSSFFKSTTKFFKSSEKQRFSKEAMQKYLKMVKPLYVKVSRRYSDKLSHSSNLHEKGTPLAERTQKKHDPVKEDSSTNNGVQKVTAGLRVVCKHLGKSRSASSAVAAAPPLLSSKRRDDSLLQQQDGIQGAILHCKSSFNASIECEIPPQLPRCVSDPLHEK</sequence>
<dbReference type="EMBL" id="CAXHTB010000010">
    <property type="protein sequence ID" value="CAL0314518.1"/>
    <property type="molecule type" value="Genomic_DNA"/>
</dbReference>
<name>A0AAV1WYW2_LUPLU</name>
<gene>
    <name evidence="2" type="ORF">LLUT_LOCUS15578</name>
</gene>
<feature type="compositionally biased region" description="Basic and acidic residues" evidence="1">
    <location>
        <begin position="149"/>
        <end position="180"/>
    </location>
</feature>
<dbReference type="Proteomes" id="UP001497480">
    <property type="component" value="Unassembled WGS sequence"/>
</dbReference>
<organism evidence="2 3">
    <name type="scientific">Lupinus luteus</name>
    <name type="common">European yellow lupine</name>
    <dbReference type="NCBI Taxonomy" id="3873"/>
    <lineage>
        <taxon>Eukaryota</taxon>
        <taxon>Viridiplantae</taxon>
        <taxon>Streptophyta</taxon>
        <taxon>Embryophyta</taxon>
        <taxon>Tracheophyta</taxon>
        <taxon>Spermatophyta</taxon>
        <taxon>Magnoliopsida</taxon>
        <taxon>eudicotyledons</taxon>
        <taxon>Gunneridae</taxon>
        <taxon>Pentapetalae</taxon>
        <taxon>rosids</taxon>
        <taxon>fabids</taxon>
        <taxon>Fabales</taxon>
        <taxon>Fabaceae</taxon>
        <taxon>Papilionoideae</taxon>
        <taxon>50 kb inversion clade</taxon>
        <taxon>genistoids sensu lato</taxon>
        <taxon>core genistoids</taxon>
        <taxon>Genisteae</taxon>
        <taxon>Lupinus</taxon>
    </lineage>
</organism>
<comment type="caution">
    <text evidence="2">The sequence shown here is derived from an EMBL/GenBank/DDBJ whole genome shotgun (WGS) entry which is preliminary data.</text>
</comment>
<dbReference type="PANTHER" id="PTHR33929">
    <property type="entry name" value="MEMBRANE-ASSOCIATED KINASE REGULATOR 2-RELATED"/>
    <property type="match status" value="1"/>
</dbReference>
<dbReference type="GO" id="GO:0005886">
    <property type="term" value="C:plasma membrane"/>
    <property type="evidence" value="ECO:0007669"/>
    <property type="project" value="InterPro"/>
</dbReference>
<feature type="region of interest" description="Disordered" evidence="1">
    <location>
        <begin position="71"/>
        <end position="108"/>
    </location>
</feature>
<dbReference type="AlphaFoldDB" id="A0AAV1WYW2"/>
<keyword evidence="3" id="KW-1185">Reference proteome</keyword>
<evidence type="ECO:0008006" key="4">
    <source>
        <dbReference type="Google" id="ProtNLM"/>
    </source>
</evidence>
<proteinExistence type="predicted"/>
<evidence type="ECO:0000313" key="3">
    <source>
        <dbReference type="Proteomes" id="UP001497480"/>
    </source>
</evidence>
<evidence type="ECO:0000313" key="2">
    <source>
        <dbReference type="EMBL" id="CAL0314518.1"/>
    </source>
</evidence>
<accession>A0AAV1WYW2</accession>